<dbReference type="EMBL" id="CP022540">
    <property type="protein sequence ID" value="ASP22819.1"/>
    <property type="molecule type" value="Genomic_DNA"/>
</dbReference>
<keyword evidence="4" id="KW-1185">Reference proteome</keyword>
<dbReference type="InterPro" id="IPR016071">
    <property type="entry name" value="Staphylococal_nuclease_OB-fold"/>
</dbReference>
<proteinExistence type="predicted"/>
<dbReference type="SUPFAM" id="SSF50199">
    <property type="entry name" value="Staphylococcal nuclease"/>
    <property type="match status" value="1"/>
</dbReference>
<dbReference type="OrthoDB" id="9805504at2"/>
<dbReference type="Pfam" id="PF00565">
    <property type="entry name" value="SNase"/>
    <property type="match status" value="1"/>
</dbReference>
<evidence type="ECO:0000313" key="4">
    <source>
        <dbReference type="Proteomes" id="UP000203589"/>
    </source>
</evidence>
<feature type="domain" description="TNase-like" evidence="2">
    <location>
        <begin position="26"/>
        <end position="147"/>
    </location>
</feature>
<evidence type="ECO:0000259" key="2">
    <source>
        <dbReference type="PROSITE" id="PS50830"/>
    </source>
</evidence>
<dbReference type="AlphaFoldDB" id="A0A222E9C8"/>
<dbReference type="PROSITE" id="PS50830">
    <property type="entry name" value="TNASE_3"/>
    <property type="match status" value="1"/>
</dbReference>
<evidence type="ECO:0000313" key="3">
    <source>
        <dbReference type="EMBL" id="ASP22819.1"/>
    </source>
</evidence>
<name>A0A222E9C8_9RHOB</name>
<gene>
    <name evidence="3" type="ORF">ANTHELSMS3_04215</name>
</gene>
<dbReference type="InterPro" id="IPR035437">
    <property type="entry name" value="SNase_OB-fold_sf"/>
</dbReference>
<reference evidence="3 4" key="1">
    <citation type="submission" date="2017-07" db="EMBL/GenBank/DDBJ databases">
        <title>Genome Sequence of Antarctobacter heliothermus Strain SMS3 Isolated from a culture of the Diatom Skeletonema marinoi.</title>
        <authorList>
            <person name="Topel M."/>
            <person name="Pinder M.I.M."/>
            <person name="Johansson O.N."/>
            <person name="Kourtchenko O."/>
            <person name="Godhe A."/>
            <person name="Clarke A.K."/>
        </authorList>
    </citation>
    <scope>NUCLEOTIDE SEQUENCE [LARGE SCALE GENOMIC DNA]</scope>
    <source>
        <strain evidence="3 4">SMS3</strain>
    </source>
</reference>
<dbReference type="Proteomes" id="UP000203589">
    <property type="component" value="Chromosome"/>
</dbReference>
<feature type="signal peptide" evidence="1">
    <location>
        <begin position="1"/>
        <end position="19"/>
    </location>
</feature>
<keyword evidence="1" id="KW-0732">Signal</keyword>
<evidence type="ECO:0000256" key="1">
    <source>
        <dbReference type="SAM" id="SignalP"/>
    </source>
</evidence>
<dbReference type="KEGG" id="aht:ANTHELSMS3_04215"/>
<organism evidence="3 4">
    <name type="scientific">Antarctobacter heliothermus</name>
    <dbReference type="NCBI Taxonomy" id="74033"/>
    <lineage>
        <taxon>Bacteria</taxon>
        <taxon>Pseudomonadati</taxon>
        <taxon>Pseudomonadota</taxon>
        <taxon>Alphaproteobacteria</taxon>
        <taxon>Rhodobacterales</taxon>
        <taxon>Roseobacteraceae</taxon>
        <taxon>Antarctobacter</taxon>
    </lineage>
</organism>
<dbReference type="Gene3D" id="2.40.50.90">
    <property type="match status" value="1"/>
</dbReference>
<feature type="chain" id="PRO_5012217305" evidence="1">
    <location>
        <begin position="20"/>
        <end position="223"/>
    </location>
</feature>
<protein>
    <submittedName>
        <fullName evidence="3">Nuclease</fullName>
    </submittedName>
</protein>
<sequence>MLRFCFALVLSSLASVALADLSGPLRVIDGDTVVIGETRIRLHGIDAPEKAQFCGSRTAPMWPCGSWITGEVRARFDGRNARCAAVDIDKYGRTVARCEVAGEDLGAALVRGGLAFAYLDYSHDYLPQQAAAMQRGAGLHGAGVQSPADFRKAARRGHDAQHLAKAPDGCVIKGNISSRGNARIYHVPGQSWYGTTRISPAKGERWFCSEAEAQDAGWRRAQR</sequence>
<dbReference type="SMART" id="SM00318">
    <property type="entry name" value="SNc"/>
    <property type="match status" value="1"/>
</dbReference>
<accession>A0A222E9C8</accession>